<keyword evidence="4" id="KW-1185">Reference proteome</keyword>
<reference evidence="3 4" key="1">
    <citation type="submission" date="2016-10" db="EMBL/GenBank/DDBJ databases">
        <authorList>
            <person name="de Groot N.N."/>
        </authorList>
    </citation>
    <scope>NUCLEOTIDE SEQUENCE [LARGE SCALE GENOMIC DNA]</scope>
    <source>
        <strain evidence="3 4">ATCC 35958</strain>
    </source>
</reference>
<evidence type="ECO:0000313" key="3">
    <source>
        <dbReference type="EMBL" id="SER43099.1"/>
    </source>
</evidence>
<name>A0A1H9P5J4_9BURK</name>
<dbReference type="STRING" id="180197.SAMN02982919_02368"/>
<dbReference type="OrthoDB" id="6422829at2"/>
<evidence type="ECO:0000256" key="1">
    <source>
        <dbReference type="SAM" id="Coils"/>
    </source>
</evidence>
<protein>
    <recommendedName>
        <fullName evidence="5">Phage abortive infection protein</fullName>
    </recommendedName>
</protein>
<gene>
    <name evidence="3" type="ORF">SAMN02982919_02368</name>
</gene>
<evidence type="ECO:0000313" key="4">
    <source>
        <dbReference type="Proteomes" id="UP000199766"/>
    </source>
</evidence>
<evidence type="ECO:0000256" key="2">
    <source>
        <dbReference type="SAM" id="Phobius"/>
    </source>
</evidence>
<accession>A0A1H9P5J4</accession>
<keyword evidence="2" id="KW-0812">Transmembrane</keyword>
<feature type="coiled-coil region" evidence="1">
    <location>
        <begin position="98"/>
        <end position="125"/>
    </location>
</feature>
<dbReference type="EMBL" id="FOGD01000008">
    <property type="protein sequence ID" value="SER43099.1"/>
    <property type="molecule type" value="Genomic_DNA"/>
</dbReference>
<organism evidence="3 4">
    <name type="scientific">Giesbergeria anulus</name>
    <dbReference type="NCBI Taxonomy" id="180197"/>
    <lineage>
        <taxon>Bacteria</taxon>
        <taxon>Pseudomonadati</taxon>
        <taxon>Pseudomonadota</taxon>
        <taxon>Betaproteobacteria</taxon>
        <taxon>Burkholderiales</taxon>
        <taxon>Comamonadaceae</taxon>
        <taxon>Giesbergeria</taxon>
    </lineage>
</organism>
<evidence type="ECO:0008006" key="5">
    <source>
        <dbReference type="Google" id="ProtNLM"/>
    </source>
</evidence>
<dbReference type="AlphaFoldDB" id="A0A1H9P5J4"/>
<proteinExistence type="predicted"/>
<feature type="transmembrane region" description="Helical" evidence="2">
    <location>
        <begin position="33"/>
        <end position="53"/>
    </location>
</feature>
<sequence length="293" mass="32654">MHPPSNQPSNPSGDLAEAAEINKEDDDSIAKGLGFTVVAITLLLVGAAAVAYFSKDIPQSFKDIKKFGEIGDFIGGILNPIISGCTLFVAYAVWKLQKAELAETRKELQESRKVMQEQTKIAEQQRSEQRFFDLLNLYKSALENTTESARRSDGGFDVLIGKEAVSRINSALSRDIPLIAGFNVDIKQFRYYCGRIDGIVAVCNKSYSYSKTVLLIIKTLNDDLNNCDNYKNLFLNQLTKAELALIAAFLIFDFEGDGYFDVAAKVDLFSRMENGFLRSKIEKLLLENKNSKD</sequence>
<keyword evidence="1" id="KW-0175">Coiled coil</keyword>
<keyword evidence="2" id="KW-1133">Transmembrane helix</keyword>
<dbReference type="Proteomes" id="UP000199766">
    <property type="component" value="Unassembled WGS sequence"/>
</dbReference>
<keyword evidence="2" id="KW-0472">Membrane</keyword>
<feature type="transmembrane region" description="Helical" evidence="2">
    <location>
        <begin position="73"/>
        <end position="94"/>
    </location>
</feature>
<dbReference type="RefSeq" id="WP_091457871.1">
    <property type="nucleotide sequence ID" value="NZ_FOGD01000008.1"/>
</dbReference>